<accession>A0A9D1D9L8</accession>
<dbReference type="InterPro" id="IPR025110">
    <property type="entry name" value="AMP-bd_C"/>
</dbReference>
<dbReference type="PANTHER" id="PTHR43767:SF1">
    <property type="entry name" value="NONRIBOSOMAL PEPTIDE SYNTHASE PES1 (EUROFUNG)-RELATED"/>
    <property type="match status" value="1"/>
</dbReference>
<protein>
    <submittedName>
        <fullName evidence="3">Acyl--CoA ligase</fullName>
    </submittedName>
</protein>
<comment type="caution">
    <text evidence="3">The sequence shown here is derived from an EMBL/GenBank/DDBJ whole genome shotgun (WGS) entry which is preliminary data.</text>
</comment>
<dbReference type="InterPro" id="IPR045851">
    <property type="entry name" value="AMP-bd_C_sf"/>
</dbReference>
<dbReference type="CDD" id="cd04433">
    <property type="entry name" value="AFD_class_I"/>
    <property type="match status" value="1"/>
</dbReference>
<sequence length="498" mass="54521">MYSSITAAVLENSRRFPEKIAVADKDRQYTYKELKRAACRMACWLETAGVEPGDSVLAECTQDADYLVLDLACGFAGAVFVPLEKKATEERVSRVYAATGARCIIGRTDYSRVGKFYDLSAVLEESLAFADDGAEYCEGTEGQAPGERRAAEILFTTGTTGQPKGIVISDRANVAIAENISAGVRMTPDTVELVPLPLSHSHGLRTCYANLFSGATVVLADGVMNVGLFFRLMDTYGVNALDLSPTIAQLLLKIARKGLEQHAGGIEYMEIGTAFLEDSTKQQLKALLPNARLYNFYGSTEAGRSCVLDFNAFDDTGCIGYPSKNASFLIVDERRQEMVSSKKNPGLIAVSGSMMMNGYFGSEELTRETLVNGVLYTSDLGYIDQEGRVYVLGRKDDVINYKGIKIAPEEIEETAAKYAGVADCCCVPMADPVCGQVPKLFLSADAPEKFDKKDFLDYLRRNLEPGRVPAEVEIIDKIPRSANGKLQRKRLRENEKKS</sequence>
<dbReference type="AlphaFoldDB" id="A0A9D1D9L8"/>
<dbReference type="InterPro" id="IPR000873">
    <property type="entry name" value="AMP-dep_synth/lig_dom"/>
</dbReference>
<proteinExistence type="predicted"/>
<evidence type="ECO:0000259" key="1">
    <source>
        <dbReference type="Pfam" id="PF00501"/>
    </source>
</evidence>
<keyword evidence="3" id="KW-0436">Ligase</keyword>
<dbReference type="Pfam" id="PF13193">
    <property type="entry name" value="AMP-binding_C"/>
    <property type="match status" value="1"/>
</dbReference>
<dbReference type="GO" id="GO:0016878">
    <property type="term" value="F:acid-thiol ligase activity"/>
    <property type="evidence" value="ECO:0007669"/>
    <property type="project" value="UniProtKB-ARBA"/>
</dbReference>
<dbReference type="SUPFAM" id="SSF56801">
    <property type="entry name" value="Acetyl-CoA synthetase-like"/>
    <property type="match status" value="1"/>
</dbReference>
<dbReference type="InterPro" id="IPR020845">
    <property type="entry name" value="AMP-binding_CS"/>
</dbReference>
<dbReference type="EMBL" id="DVGK01000075">
    <property type="protein sequence ID" value="HIR13572.1"/>
    <property type="molecule type" value="Genomic_DNA"/>
</dbReference>
<dbReference type="InterPro" id="IPR050237">
    <property type="entry name" value="ATP-dep_AMP-bd_enzyme"/>
</dbReference>
<reference evidence="3" key="2">
    <citation type="journal article" date="2021" name="PeerJ">
        <title>Extensive microbial diversity within the chicken gut microbiome revealed by metagenomics and culture.</title>
        <authorList>
            <person name="Gilroy R."/>
            <person name="Ravi A."/>
            <person name="Getino M."/>
            <person name="Pursley I."/>
            <person name="Horton D.L."/>
            <person name="Alikhan N.F."/>
            <person name="Baker D."/>
            <person name="Gharbi K."/>
            <person name="Hall N."/>
            <person name="Watson M."/>
            <person name="Adriaenssens E.M."/>
            <person name="Foster-Nyarko E."/>
            <person name="Jarju S."/>
            <person name="Secka A."/>
            <person name="Antonio M."/>
            <person name="Oren A."/>
            <person name="Chaudhuri R.R."/>
            <person name="La Ragione R."/>
            <person name="Hildebrand F."/>
            <person name="Pallen M.J."/>
        </authorList>
    </citation>
    <scope>NUCLEOTIDE SEQUENCE</scope>
    <source>
        <strain evidence="3">ChiSjej4B22-8148</strain>
    </source>
</reference>
<feature type="domain" description="AMP-dependent synthetase/ligase" evidence="1">
    <location>
        <begin position="11"/>
        <end position="360"/>
    </location>
</feature>
<feature type="domain" description="AMP-binding enzyme C-terminal" evidence="2">
    <location>
        <begin position="410"/>
        <end position="485"/>
    </location>
</feature>
<dbReference type="PANTHER" id="PTHR43767">
    <property type="entry name" value="LONG-CHAIN-FATTY-ACID--COA LIGASE"/>
    <property type="match status" value="1"/>
</dbReference>
<evidence type="ECO:0000313" key="4">
    <source>
        <dbReference type="Proteomes" id="UP000886757"/>
    </source>
</evidence>
<dbReference type="Pfam" id="PF00501">
    <property type="entry name" value="AMP-binding"/>
    <property type="match status" value="1"/>
</dbReference>
<name>A0A9D1D9L8_9FIRM</name>
<dbReference type="Gene3D" id="3.30.300.30">
    <property type="match status" value="1"/>
</dbReference>
<dbReference type="Gene3D" id="3.40.50.12780">
    <property type="entry name" value="N-terminal domain of ligase-like"/>
    <property type="match status" value="1"/>
</dbReference>
<reference evidence="3" key="1">
    <citation type="submission" date="2020-10" db="EMBL/GenBank/DDBJ databases">
        <authorList>
            <person name="Gilroy R."/>
        </authorList>
    </citation>
    <scope>NUCLEOTIDE SEQUENCE</scope>
    <source>
        <strain evidence="3">ChiSjej4B22-8148</strain>
    </source>
</reference>
<evidence type="ECO:0000313" key="3">
    <source>
        <dbReference type="EMBL" id="HIR13572.1"/>
    </source>
</evidence>
<dbReference type="InterPro" id="IPR042099">
    <property type="entry name" value="ANL_N_sf"/>
</dbReference>
<organism evidence="3 4">
    <name type="scientific">Candidatus Choladousia intestinavium</name>
    <dbReference type="NCBI Taxonomy" id="2840727"/>
    <lineage>
        <taxon>Bacteria</taxon>
        <taxon>Bacillati</taxon>
        <taxon>Bacillota</taxon>
        <taxon>Clostridia</taxon>
        <taxon>Lachnospirales</taxon>
        <taxon>Lachnospiraceae</taxon>
        <taxon>Lachnospiraceae incertae sedis</taxon>
        <taxon>Candidatus Choladousia</taxon>
    </lineage>
</organism>
<dbReference type="Proteomes" id="UP000886757">
    <property type="component" value="Unassembled WGS sequence"/>
</dbReference>
<evidence type="ECO:0000259" key="2">
    <source>
        <dbReference type="Pfam" id="PF13193"/>
    </source>
</evidence>
<dbReference type="PROSITE" id="PS00455">
    <property type="entry name" value="AMP_BINDING"/>
    <property type="match status" value="1"/>
</dbReference>
<gene>
    <name evidence="3" type="ORF">IAB31_06575</name>
</gene>